<comment type="function">
    <text evidence="6">Involved in transcription antitermination. Required for transcription of ribosomal RNA (rRNA) genes. Binds specifically to the boxA antiterminator sequence of the ribosomal RNA (rrn) operons.</text>
</comment>
<dbReference type="GO" id="GO:0005829">
    <property type="term" value="C:cytosol"/>
    <property type="evidence" value="ECO:0007669"/>
    <property type="project" value="TreeGrafter"/>
</dbReference>
<dbReference type="InterPro" id="IPR011605">
    <property type="entry name" value="NusB_fam"/>
</dbReference>
<evidence type="ECO:0000256" key="2">
    <source>
        <dbReference type="ARBA" id="ARBA00022814"/>
    </source>
</evidence>
<feature type="domain" description="NusB/RsmB/TIM44" evidence="7">
    <location>
        <begin position="13"/>
        <end position="151"/>
    </location>
</feature>
<dbReference type="GO" id="GO:0031564">
    <property type="term" value="P:transcription antitermination"/>
    <property type="evidence" value="ECO:0007669"/>
    <property type="project" value="UniProtKB-KW"/>
</dbReference>
<reference evidence="9" key="1">
    <citation type="submission" date="2018-05" db="EMBL/GenBank/DDBJ databases">
        <authorList>
            <person name="Li X."/>
        </authorList>
    </citation>
    <scope>NUCLEOTIDE SEQUENCE [LARGE SCALE GENOMIC DNA]</scope>
    <source>
        <strain evidence="9">LX32</strain>
    </source>
</reference>
<proteinExistence type="inferred from homology"/>
<dbReference type="Pfam" id="PF01029">
    <property type="entry name" value="NusB"/>
    <property type="match status" value="1"/>
</dbReference>
<dbReference type="EMBL" id="QFYQ01000001">
    <property type="protein sequence ID" value="RAK55244.1"/>
    <property type="molecule type" value="Genomic_DNA"/>
</dbReference>
<evidence type="ECO:0000313" key="9">
    <source>
        <dbReference type="Proteomes" id="UP000249254"/>
    </source>
</evidence>
<dbReference type="AlphaFoldDB" id="A0A328AP30"/>
<evidence type="ECO:0000256" key="6">
    <source>
        <dbReference type="HAMAP-Rule" id="MF_00073"/>
    </source>
</evidence>
<keyword evidence="2 6" id="KW-0889">Transcription antitermination</keyword>
<organism evidence="8 9">
    <name type="scientific">Phenylobacterium soli</name>
    <dbReference type="NCBI Taxonomy" id="2170551"/>
    <lineage>
        <taxon>Bacteria</taxon>
        <taxon>Pseudomonadati</taxon>
        <taxon>Pseudomonadota</taxon>
        <taxon>Alphaproteobacteria</taxon>
        <taxon>Caulobacterales</taxon>
        <taxon>Caulobacteraceae</taxon>
        <taxon>Phenylobacterium</taxon>
    </lineage>
</organism>
<dbReference type="InterPro" id="IPR006027">
    <property type="entry name" value="NusB_RsmB_TIM44"/>
</dbReference>
<dbReference type="PANTHER" id="PTHR11078:SF3">
    <property type="entry name" value="ANTITERMINATION NUSB DOMAIN-CONTAINING PROTEIN"/>
    <property type="match status" value="1"/>
</dbReference>
<dbReference type="Proteomes" id="UP000249254">
    <property type="component" value="Unassembled WGS sequence"/>
</dbReference>
<evidence type="ECO:0000259" key="7">
    <source>
        <dbReference type="Pfam" id="PF01029"/>
    </source>
</evidence>
<evidence type="ECO:0000256" key="1">
    <source>
        <dbReference type="ARBA" id="ARBA00005952"/>
    </source>
</evidence>
<evidence type="ECO:0000256" key="4">
    <source>
        <dbReference type="ARBA" id="ARBA00023015"/>
    </source>
</evidence>
<protein>
    <recommendedName>
        <fullName evidence="6">Transcription antitermination protein NusB</fullName>
    </recommendedName>
    <alternativeName>
        <fullName evidence="6">Antitermination factor NusB</fullName>
    </alternativeName>
</protein>
<keyword evidence="9" id="KW-1185">Reference proteome</keyword>
<evidence type="ECO:0000256" key="3">
    <source>
        <dbReference type="ARBA" id="ARBA00022884"/>
    </source>
</evidence>
<accession>A0A328AP30</accession>
<dbReference type="PANTHER" id="PTHR11078">
    <property type="entry name" value="N UTILIZATION SUBSTANCE PROTEIN B-RELATED"/>
    <property type="match status" value="1"/>
</dbReference>
<sequence>MSPLAPKQARSVARLAAVQALYQMEVSGAGAEAVIREFSEHRFDRDVPAESDEDARTLAAADEAFFADLVRGVVGHQREIDSAIARRLATGWKLERIDATVRAMLRAGAYELTHRPDVPTEVAIDEYVELAKSFFEGPEPGFVNGALDAVAQDVRKG</sequence>
<dbReference type="RefSeq" id="WP_111528992.1">
    <property type="nucleotide sequence ID" value="NZ_JBHRSG010000003.1"/>
</dbReference>
<comment type="similarity">
    <text evidence="1 6">Belongs to the NusB family.</text>
</comment>
<keyword evidence="4 6" id="KW-0805">Transcription regulation</keyword>
<keyword evidence="5 6" id="KW-0804">Transcription</keyword>
<gene>
    <name evidence="6" type="primary">nusB</name>
    <name evidence="8" type="ORF">DJ017_12310</name>
</gene>
<name>A0A328AP30_9CAUL</name>
<keyword evidence="3 6" id="KW-0694">RNA-binding</keyword>
<comment type="caution">
    <text evidence="8">The sequence shown here is derived from an EMBL/GenBank/DDBJ whole genome shotgun (WGS) entry which is preliminary data.</text>
</comment>
<evidence type="ECO:0000313" key="8">
    <source>
        <dbReference type="EMBL" id="RAK55244.1"/>
    </source>
</evidence>
<dbReference type="InterPro" id="IPR035926">
    <property type="entry name" value="NusB-like_sf"/>
</dbReference>
<dbReference type="Gene3D" id="1.10.940.10">
    <property type="entry name" value="NusB-like"/>
    <property type="match status" value="1"/>
</dbReference>
<dbReference type="OrthoDB" id="9797817at2"/>
<dbReference type="HAMAP" id="MF_00073">
    <property type="entry name" value="NusB"/>
    <property type="match status" value="1"/>
</dbReference>
<evidence type="ECO:0000256" key="5">
    <source>
        <dbReference type="ARBA" id="ARBA00023163"/>
    </source>
</evidence>
<dbReference type="GO" id="GO:0006353">
    <property type="term" value="P:DNA-templated transcription termination"/>
    <property type="evidence" value="ECO:0007669"/>
    <property type="project" value="UniProtKB-UniRule"/>
</dbReference>
<dbReference type="GO" id="GO:0003723">
    <property type="term" value="F:RNA binding"/>
    <property type="evidence" value="ECO:0007669"/>
    <property type="project" value="UniProtKB-UniRule"/>
</dbReference>
<dbReference type="NCBIfam" id="TIGR01951">
    <property type="entry name" value="nusB"/>
    <property type="match status" value="1"/>
</dbReference>
<dbReference type="SUPFAM" id="SSF48013">
    <property type="entry name" value="NusB-like"/>
    <property type="match status" value="1"/>
</dbReference>